<evidence type="ECO:0000259" key="3">
    <source>
        <dbReference type="Pfam" id="PF05368"/>
    </source>
</evidence>
<feature type="domain" description="NmrA-like" evidence="3">
    <location>
        <begin position="7"/>
        <end position="229"/>
    </location>
</feature>
<dbReference type="Gene3D" id="3.90.25.10">
    <property type="entry name" value="UDP-galactose 4-epimerase, domain 1"/>
    <property type="match status" value="1"/>
</dbReference>
<dbReference type="AlphaFoldDB" id="A0A015KAQ9"/>
<gene>
    <name evidence="4" type="ORF">RirG_031110</name>
</gene>
<dbReference type="EMBL" id="JEMT01011928">
    <property type="protein sequence ID" value="EXX76655.1"/>
    <property type="molecule type" value="Genomic_DNA"/>
</dbReference>
<dbReference type="InterPro" id="IPR036291">
    <property type="entry name" value="NAD(P)-bd_dom_sf"/>
</dbReference>
<dbReference type="Proteomes" id="UP000022910">
    <property type="component" value="Unassembled WGS sequence"/>
</dbReference>
<organism evidence="4 5">
    <name type="scientific">Rhizophagus irregularis (strain DAOM 197198w)</name>
    <name type="common">Glomus intraradices</name>
    <dbReference type="NCBI Taxonomy" id="1432141"/>
    <lineage>
        <taxon>Eukaryota</taxon>
        <taxon>Fungi</taxon>
        <taxon>Fungi incertae sedis</taxon>
        <taxon>Mucoromycota</taxon>
        <taxon>Glomeromycotina</taxon>
        <taxon>Glomeromycetes</taxon>
        <taxon>Glomerales</taxon>
        <taxon>Glomeraceae</taxon>
        <taxon>Rhizophagus</taxon>
    </lineage>
</organism>
<dbReference type="PANTHER" id="PTHR47706">
    <property type="entry name" value="NMRA-LIKE FAMILY PROTEIN"/>
    <property type="match status" value="1"/>
</dbReference>
<dbReference type="SMR" id="A0A015KAQ9"/>
<name>A0A015KAQ9_RHIIW</name>
<accession>A0A015KAQ9</accession>
<keyword evidence="1" id="KW-0521">NADP</keyword>
<dbReference type="SUPFAM" id="SSF51735">
    <property type="entry name" value="NAD(P)-binding Rossmann-fold domains"/>
    <property type="match status" value="1"/>
</dbReference>
<keyword evidence="2" id="KW-0560">Oxidoreductase</keyword>
<dbReference type="GO" id="GO:0016491">
    <property type="term" value="F:oxidoreductase activity"/>
    <property type="evidence" value="ECO:0007669"/>
    <property type="project" value="UniProtKB-KW"/>
</dbReference>
<keyword evidence="5" id="KW-1185">Reference proteome</keyword>
<dbReference type="OMA" id="AQMANAM"/>
<evidence type="ECO:0000313" key="4">
    <source>
        <dbReference type="EMBL" id="EXX76655.1"/>
    </source>
</evidence>
<dbReference type="HOGENOM" id="CLU_044876_9_0_1"/>
<dbReference type="PANTHER" id="PTHR47706:SF11">
    <property type="entry name" value="ISOFLAVONE REDUCTASE FAMILY PROTEIN (AFU_ORTHOLOGUE AFUA_1G12510)"/>
    <property type="match status" value="1"/>
</dbReference>
<dbReference type="InterPro" id="IPR051609">
    <property type="entry name" value="NmrA/Isoflavone_reductase-like"/>
</dbReference>
<dbReference type="Pfam" id="PF05368">
    <property type="entry name" value="NmrA"/>
    <property type="match status" value="1"/>
</dbReference>
<evidence type="ECO:0000313" key="5">
    <source>
        <dbReference type="Proteomes" id="UP000022910"/>
    </source>
</evidence>
<dbReference type="OrthoDB" id="419598at2759"/>
<sequence>MSNSPFHTVTIAGATGNVGYAIAEAFLNDGSYNVKILRRKLDENEKAKSLNSKGAEIVYADHSQKDDLVKALKGTDVFVSAVFESSNNTSLYDIQVSFLLAAKEASVKRFIPSEFSNGYKTTGHVFNDEKFRFREELEKSGLEYTYIHTGLFQEFFGWFGYDVKNKKAKFYGDGNTKIPSTSLSDIGKYTVETLKIPEARNAHIRVIGAYLTLNEYLQKFEEATGSKWEVIEDRDVRYRFKNKIDPIPSMSDDFIAFVTENSNFPEYDNDKFSFTPQPVTKVIETLVSQA</sequence>
<proteinExistence type="predicted"/>
<dbReference type="InterPro" id="IPR008030">
    <property type="entry name" value="NmrA-like"/>
</dbReference>
<dbReference type="Gene3D" id="3.40.50.720">
    <property type="entry name" value="NAD(P)-binding Rossmann-like Domain"/>
    <property type="match status" value="1"/>
</dbReference>
<reference evidence="4 5" key="1">
    <citation type="submission" date="2014-02" db="EMBL/GenBank/DDBJ databases">
        <title>Single nucleus genome sequencing reveals high similarity among nuclei of an endomycorrhizal fungus.</title>
        <authorList>
            <person name="Lin K."/>
            <person name="Geurts R."/>
            <person name="Zhang Z."/>
            <person name="Limpens E."/>
            <person name="Saunders D.G."/>
            <person name="Mu D."/>
            <person name="Pang E."/>
            <person name="Cao H."/>
            <person name="Cha H."/>
            <person name="Lin T."/>
            <person name="Zhou Q."/>
            <person name="Shang Y."/>
            <person name="Li Y."/>
            <person name="Ivanov S."/>
            <person name="Sharma T."/>
            <person name="Velzen R.V."/>
            <person name="Ruijter N.D."/>
            <person name="Aanen D.K."/>
            <person name="Win J."/>
            <person name="Kamoun S."/>
            <person name="Bisseling T."/>
            <person name="Huang S."/>
        </authorList>
    </citation>
    <scope>NUCLEOTIDE SEQUENCE [LARGE SCALE GENOMIC DNA]</scope>
    <source>
        <strain evidence="5">DAOM197198w</strain>
    </source>
</reference>
<comment type="caution">
    <text evidence="4">The sequence shown here is derived from an EMBL/GenBank/DDBJ whole genome shotgun (WGS) entry which is preliminary data.</text>
</comment>
<dbReference type="STRING" id="1432141.A0A015KAQ9"/>
<protein>
    <recommendedName>
        <fullName evidence="3">NmrA-like domain-containing protein</fullName>
    </recommendedName>
</protein>
<evidence type="ECO:0000256" key="1">
    <source>
        <dbReference type="ARBA" id="ARBA00022857"/>
    </source>
</evidence>
<evidence type="ECO:0000256" key="2">
    <source>
        <dbReference type="ARBA" id="ARBA00023002"/>
    </source>
</evidence>